<gene>
    <name evidence="2" type="ORF">PYH38_000887</name>
</gene>
<evidence type="ECO:0000256" key="1">
    <source>
        <dbReference type="SAM" id="Phobius"/>
    </source>
</evidence>
<evidence type="ECO:0008006" key="4">
    <source>
        <dbReference type="Google" id="ProtNLM"/>
    </source>
</evidence>
<proteinExistence type="predicted"/>
<dbReference type="EMBL" id="CP120370">
    <property type="protein sequence ID" value="WEX81466.1"/>
    <property type="molecule type" value="Genomic_DNA"/>
</dbReference>
<keyword evidence="3" id="KW-1185">Reference proteome</keyword>
<protein>
    <recommendedName>
        <fullName evidence="4">Transmembrane protein</fullName>
    </recommendedName>
</protein>
<keyword evidence="1" id="KW-1133">Transmembrane helix</keyword>
<feature type="transmembrane region" description="Helical" evidence="1">
    <location>
        <begin position="27"/>
        <end position="45"/>
    </location>
</feature>
<dbReference type="Proteomes" id="UP001235547">
    <property type="component" value="Chromosome 2"/>
</dbReference>
<name>A0ABY8CS48_9HYPH</name>
<accession>A0ABY8CS48</accession>
<organism evidence="2 3">
    <name type="scientific">Sinorhizobium numidicum</name>
    <dbReference type="NCBI Taxonomy" id="680248"/>
    <lineage>
        <taxon>Bacteria</taxon>
        <taxon>Pseudomonadati</taxon>
        <taxon>Pseudomonadota</taxon>
        <taxon>Alphaproteobacteria</taxon>
        <taxon>Hyphomicrobiales</taxon>
        <taxon>Rhizobiaceae</taxon>
        <taxon>Sinorhizobium/Ensifer group</taxon>
        <taxon>Sinorhizobium</taxon>
    </lineage>
</organism>
<keyword evidence="1" id="KW-0812">Transmembrane</keyword>
<sequence length="85" mass="9396">MIIEIWILCAIVTAVIAAMRGGHSLRWLLIGCILGPLGIAAAVLMPSLKSREPRVAAERQAEIDEMTRPFRENETKTISVKPKDQ</sequence>
<evidence type="ECO:0000313" key="3">
    <source>
        <dbReference type="Proteomes" id="UP001235547"/>
    </source>
</evidence>
<reference evidence="2 3" key="1">
    <citation type="submission" date="2023-03" db="EMBL/GenBank/DDBJ databases">
        <authorList>
            <person name="Kaur S."/>
            <person name="Espinosa-Saiz D."/>
            <person name="Velazquez E."/>
            <person name="Menendez E."/>
            <person name="diCenzo G.C."/>
        </authorList>
    </citation>
    <scope>NUCLEOTIDE SEQUENCE [LARGE SCALE GENOMIC DNA]</scope>
    <source>
        <strain evidence="2 3">LMG 27395</strain>
    </source>
</reference>
<dbReference type="RefSeq" id="WP_280732218.1">
    <property type="nucleotide sequence ID" value="NZ_CP120367.1"/>
</dbReference>
<evidence type="ECO:0000313" key="2">
    <source>
        <dbReference type="EMBL" id="WEX81466.1"/>
    </source>
</evidence>
<keyword evidence="1" id="KW-0472">Membrane</keyword>